<dbReference type="SUPFAM" id="SSF54862">
    <property type="entry name" value="4Fe-4S ferredoxins"/>
    <property type="match status" value="1"/>
</dbReference>
<evidence type="ECO:0000256" key="2">
    <source>
        <dbReference type="ARBA" id="ARBA00022448"/>
    </source>
</evidence>
<sequence>MPIYAPLMRVSVNTELCQGHNRCYALAPELFDVDDYGTAVVIGDGTVSPELEDKARLAVANCPEYAITIDEAS</sequence>
<dbReference type="Gene3D" id="3.30.70.20">
    <property type="match status" value="1"/>
</dbReference>
<keyword evidence="2" id="KW-0813">Transport</keyword>
<gene>
    <name evidence="8" type="ORF">BDK89_3280</name>
</gene>
<protein>
    <submittedName>
        <fullName evidence="8">Ferredoxin</fullName>
    </submittedName>
</protein>
<evidence type="ECO:0000256" key="1">
    <source>
        <dbReference type="ARBA" id="ARBA00001927"/>
    </source>
</evidence>
<keyword evidence="9" id="KW-1185">Reference proteome</keyword>
<evidence type="ECO:0000313" key="8">
    <source>
        <dbReference type="EMBL" id="TDT17669.1"/>
    </source>
</evidence>
<organism evidence="8 9">
    <name type="scientific">Ilumatobacter fluminis</name>
    <dbReference type="NCBI Taxonomy" id="467091"/>
    <lineage>
        <taxon>Bacteria</taxon>
        <taxon>Bacillati</taxon>
        <taxon>Actinomycetota</taxon>
        <taxon>Acidimicrobiia</taxon>
        <taxon>Acidimicrobiales</taxon>
        <taxon>Ilumatobacteraceae</taxon>
        <taxon>Ilumatobacter</taxon>
    </lineage>
</organism>
<proteinExistence type="predicted"/>
<dbReference type="Proteomes" id="UP000294558">
    <property type="component" value="Unassembled WGS sequence"/>
</dbReference>
<dbReference type="GO" id="GO:0046872">
    <property type="term" value="F:metal ion binding"/>
    <property type="evidence" value="ECO:0007669"/>
    <property type="project" value="UniProtKB-KW"/>
</dbReference>
<keyword evidence="5" id="KW-0408">Iron</keyword>
<dbReference type="InterPro" id="IPR051269">
    <property type="entry name" value="Fe-S_cluster_ET"/>
</dbReference>
<keyword evidence="4" id="KW-0249">Electron transport</keyword>
<evidence type="ECO:0000313" key="9">
    <source>
        <dbReference type="Proteomes" id="UP000294558"/>
    </source>
</evidence>
<evidence type="ECO:0000256" key="6">
    <source>
        <dbReference type="ARBA" id="ARBA00023014"/>
    </source>
</evidence>
<dbReference type="EMBL" id="SOAU01000001">
    <property type="protein sequence ID" value="TDT17669.1"/>
    <property type="molecule type" value="Genomic_DNA"/>
</dbReference>
<keyword evidence="7" id="KW-0003">3Fe-4S</keyword>
<evidence type="ECO:0000256" key="5">
    <source>
        <dbReference type="ARBA" id="ARBA00023004"/>
    </source>
</evidence>
<reference evidence="8 9" key="1">
    <citation type="submission" date="2019-03" db="EMBL/GenBank/DDBJ databases">
        <title>Sequencing the genomes of 1000 actinobacteria strains.</title>
        <authorList>
            <person name="Klenk H.-P."/>
        </authorList>
    </citation>
    <scope>NUCLEOTIDE SEQUENCE [LARGE SCALE GENOMIC DNA]</scope>
    <source>
        <strain evidence="8 9">DSM 18936</strain>
    </source>
</reference>
<keyword evidence="6" id="KW-0411">Iron-sulfur</keyword>
<dbReference type="PANTHER" id="PTHR36923">
    <property type="entry name" value="FERREDOXIN"/>
    <property type="match status" value="1"/>
</dbReference>
<name>A0A4R7I3Z0_9ACTN</name>
<evidence type="ECO:0000256" key="3">
    <source>
        <dbReference type="ARBA" id="ARBA00022723"/>
    </source>
</evidence>
<comment type="cofactor">
    <cofactor evidence="1">
        <name>[3Fe-4S] cluster</name>
        <dbReference type="ChEBI" id="CHEBI:21137"/>
    </cofactor>
</comment>
<keyword evidence="3" id="KW-0479">Metal-binding</keyword>
<dbReference type="GO" id="GO:0051538">
    <property type="term" value="F:3 iron, 4 sulfur cluster binding"/>
    <property type="evidence" value="ECO:0007669"/>
    <property type="project" value="UniProtKB-KW"/>
</dbReference>
<evidence type="ECO:0000256" key="7">
    <source>
        <dbReference type="ARBA" id="ARBA00023291"/>
    </source>
</evidence>
<dbReference type="AlphaFoldDB" id="A0A4R7I3Z0"/>
<comment type="caution">
    <text evidence="8">The sequence shown here is derived from an EMBL/GenBank/DDBJ whole genome shotgun (WGS) entry which is preliminary data.</text>
</comment>
<accession>A0A4R7I3Z0</accession>
<dbReference type="PANTHER" id="PTHR36923:SF3">
    <property type="entry name" value="FERREDOXIN"/>
    <property type="match status" value="1"/>
</dbReference>
<dbReference type="Pfam" id="PF13459">
    <property type="entry name" value="Fer4_15"/>
    <property type="match status" value="1"/>
</dbReference>
<evidence type="ECO:0000256" key="4">
    <source>
        <dbReference type="ARBA" id="ARBA00022982"/>
    </source>
</evidence>